<evidence type="ECO:0000313" key="9">
    <source>
        <dbReference type="Proteomes" id="UP001215151"/>
    </source>
</evidence>
<dbReference type="GO" id="GO:0007018">
    <property type="term" value="P:microtubule-based movement"/>
    <property type="evidence" value="ECO:0007669"/>
    <property type="project" value="InterPro"/>
</dbReference>
<evidence type="ECO:0000259" key="7">
    <source>
        <dbReference type="PROSITE" id="PS50067"/>
    </source>
</evidence>
<dbReference type="GO" id="GO:0003777">
    <property type="term" value="F:microtubule motor activity"/>
    <property type="evidence" value="ECO:0007669"/>
    <property type="project" value="InterPro"/>
</dbReference>
<feature type="binding site" evidence="5">
    <location>
        <begin position="185"/>
        <end position="192"/>
    </location>
    <ligand>
        <name>ATP</name>
        <dbReference type="ChEBI" id="CHEBI:30616"/>
    </ligand>
</feature>
<dbReference type="PROSITE" id="PS00411">
    <property type="entry name" value="KINESIN_MOTOR_1"/>
    <property type="match status" value="1"/>
</dbReference>
<dbReference type="GO" id="GO:0005871">
    <property type="term" value="C:kinesin complex"/>
    <property type="evidence" value="ECO:0007669"/>
    <property type="project" value="TreeGrafter"/>
</dbReference>
<evidence type="ECO:0000256" key="6">
    <source>
        <dbReference type="SAM" id="MobiDB-lite"/>
    </source>
</evidence>
<feature type="compositionally biased region" description="Low complexity" evidence="6">
    <location>
        <begin position="893"/>
        <end position="908"/>
    </location>
</feature>
<dbReference type="Gene3D" id="3.40.850.10">
    <property type="entry name" value="Kinesin motor domain"/>
    <property type="match status" value="1"/>
</dbReference>
<feature type="compositionally biased region" description="Polar residues" evidence="6">
    <location>
        <begin position="782"/>
        <end position="796"/>
    </location>
</feature>
<keyword evidence="3 5" id="KW-0067">ATP-binding</keyword>
<accession>A0AAD7TYY5</accession>
<keyword evidence="2 5" id="KW-0547">Nucleotide-binding</keyword>
<feature type="region of interest" description="Disordered" evidence="6">
    <location>
        <begin position="1016"/>
        <end position="1035"/>
    </location>
</feature>
<evidence type="ECO:0000256" key="2">
    <source>
        <dbReference type="ARBA" id="ARBA00022741"/>
    </source>
</evidence>
<dbReference type="GO" id="GO:0008017">
    <property type="term" value="F:microtubule binding"/>
    <property type="evidence" value="ECO:0007669"/>
    <property type="project" value="InterPro"/>
</dbReference>
<keyword evidence="9" id="KW-1185">Reference proteome</keyword>
<feature type="region of interest" description="Disordered" evidence="6">
    <location>
        <begin position="312"/>
        <end position="340"/>
    </location>
</feature>
<dbReference type="InterPro" id="IPR019821">
    <property type="entry name" value="Kinesin_motor_CS"/>
</dbReference>
<feature type="region of interest" description="Disordered" evidence="6">
    <location>
        <begin position="1"/>
        <end position="93"/>
    </location>
</feature>
<dbReference type="GO" id="GO:0005524">
    <property type="term" value="F:ATP binding"/>
    <property type="evidence" value="ECO:0007669"/>
    <property type="project" value="UniProtKB-UniRule"/>
</dbReference>
<dbReference type="PANTHER" id="PTHR24115">
    <property type="entry name" value="KINESIN-RELATED"/>
    <property type="match status" value="1"/>
</dbReference>
<dbReference type="Pfam" id="PF00225">
    <property type="entry name" value="Kinesin"/>
    <property type="match status" value="2"/>
</dbReference>
<feature type="region of interest" description="Disordered" evidence="6">
    <location>
        <begin position="719"/>
        <end position="966"/>
    </location>
</feature>
<gene>
    <name evidence="8" type="ORF">ONZ51_g2830</name>
</gene>
<feature type="compositionally biased region" description="Low complexity" evidence="6">
    <location>
        <begin position="1"/>
        <end position="55"/>
    </location>
</feature>
<dbReference type="AlphaFoldDB" id="A0AAD7TYY5"/>
<dbReference type="PRINTS" id="PR00380">
    <property type="entry name" value="KINESINHEAVY"/>
</dbReference>
<organism evidence="8 9">
    <name type="scientific">Trametes cubensis</name>
    <dbReference type="NCBI Taxonomy" id="1111947"/>
    <lineage>
        <taxon>Eukaryota</taxon>
        <taxon>Fungi</taxon>
        <taxon>Dikarya</taxon>
        <taxon>Basidiomycota</taxon>
        <taxon>Agaricomycotina</taxon>
        <taxon>Agaricomycetes</taxon>
        <taxon>Polyporales</taxon>
        <taxon>Polyporaceae</taxon>
        <taxon>Trametes</taxon>
    </lineage>
</organism>
<name>A0AAD7TYY5_9APHY</name>
<dbReference type="GO" id="GO:0005874">
    <property type="term" value="C:microtubule"/>
    <property type="evidence" value="ECO:0007669"/>
    <property type="project" value="UniProtKB-KW"/>
</dbReference>
<dbReference type="Proteomes" id="UP001215151">
    <property type="component" value="Unassembled WGS sequence"/>
</dbReference>
<feature type="compositionally biased region" description="Polar residues" evidence="6">
    <location>
        <begin position="59"/>
        <end position="68"/>
    </location>
</feature>
<evidence type="ECO:0000256" key="5">
    <source>
        <dbReference type="PROSITE-ProRule" id="PRU00283"/>
    </source>
</evidence>
<evidence type="ECO:0000256" key="4">
    <source>
        <dbReference type="ARBA" id="ARBA00023175"/>
    </source>
</evidence>
<dbReference type="EMBL" id="JAPEVG010000046">
    <property type="protein sequence ID" value="KAJ8489638.1"/>
    <property type="molecule type" value="Genomic_DNA"/>
</dbReference>
<dbReference type="PANTHER" id="PTHR24115:SF1008">
    <property type="entry name" value="KINESIN-LIKE PROTEIN SUBITO"/>
    <property type="match status" value="1"/>
</dbReference>
<proteinExistence type="inferred from homology"/>
<dbReference type="InterPro" id="IPR027417">
    <property type="entry name" value="P-loop_NTPase"/>
</dbReference>
<dbReference type="SMART" id="SM00129">
    <property type="entry name" value="KISc"/>
    <property type="match status" value="1"/>
</dbReference>
<reference evidence="8" key="1">
    <citation type="submission" date="2022-11" db="EMBL/GenBank/DDBJ databases">
        <title>Genome Sequence of Cubamyces cubensis.</title>
        <authorList>
            <person name="Buettner E."/>
        </authorList>
    </citation>
    <scope>NUCLEOTIDE SEQUENCE</scope>
    <source>
        <strain evidence="8">MPL-01</strain>
    </source>
</reference>
<evidence type="ECO:0000313" key="8">
    <source>
        <dbReference type="EMBL" id="KAJ8489638.1"/>
    </source>
</evidence>
<feature type="compositionally biased region" description="Acidic residues" evidence="6">
    <location>
        <begin position="847"/>
        <end position="877"/>
    </location>
</feature>
<feature type="domain" description="Kinesin motor" evidence="7">
    <location>
        <begin position="93"/>
        <end position="570"/>
    </location>
</feature>
<evidence type="ECO:0000256" key="3">
    <source>
        <dbReference type="ARBA" id="ARBA00022840"/>
    </source>
</evidence>
<dbReference type="GO" id="GO:0016887">
    <property type="term" value="F:ATP hydrolysis activity"/>
    <property type="evidence" value="ECO:0007669"/>
    <property type="project" value="TreeGrafter"/>
</dbReference>
<protein>
    <recommendedName>
        <fullName evidence="7">Kinesin motor domain-containing protein</fullName>
    </recommendedName>
</protein>
<keyword evidence="1" id="KW-0493">Microtubule</keyword>
<comment type="similarity">
    <text evidence="5">Belongs to the TRAFAC class myosin-kinesin ATPase superfamily. Kinesin family.</text>
</comment>
<evidence type="ECO:0000256" key="1">
    <source>
        <dbReference type="ARBA" id="ARBA00022701"/>
    </source>
</evidence>
<comment type="caution">
    <text evidence="8">The sequence shown here is derived from an EMBL/GenBank/DDBJ whole genome shotgun (WGS) entry which is preliminary data.</text>
</comment>
<dbReference type="InterPro" id="IPR001752">
    <property type="entry name" value="Kinesin_motor_dom"/>
</dbReference>
<dbReference type="PROSITE" id="PS50067">
    <property type="entry name" value="KINESIN_MOTOR_2"/>
    <property type="match status" value="1"/>
</dbReference>
<feature type="compositionally biased region" description="Low complexity" evidence="6">
    <location>
        <begin position="737"/>
        <end position="748"/>
    </location>
</feature>
<feature type="compositionally biased region" description="Basic residues" evidence="6">
    <location>
        <begin position="1026"/>
        <end position="1035"/>
    </location>
</feature>
<sequence length="1035" mass="112255">MASRTRAPSTRSSTRTKAAATIPAPSAAPARATRTTSKATPAPAAAPKKAAARKPLVNRANSPDTKTNGRIAPLKSSQSSGTLELPPDNDREPIKAFLRIRPRLDDGDSGYEPYLEPLSDTAVRMTDPSTSTSRSRMSTVNPSSIYTFSHIFPPDTQQPEFFAKTTLPLVRDVLEGRNGLLFTYGVTNSGKTYTIQGGNTQGSAGILPRTLDVIFNSIEGLHGDDTFRPVRLQGIELASESDEPTTIRLPSKGSSPALADVLEDDIPTSVDTDTDSTVLKLDRNYEYTIWLSYAEVYNEKVYDLFGSLESGAPPSPNPPGTPVRGASGIPRPTSSFLNLPVPSNSKSHPLLLTRKALPVKPCPLSDGDVDGDATSAGKYVAGLRQVRVRSAAEAKELLRLGQLHRRVFGTLANSQSSRSHALVTIKVLRVHRGERHDPTSIQTARLTLVDLAGSERTKHTHTSGERLREAGNINKSLMVLGQCMETLRANQRTLARSLGQGVAPGSRLDTRDVKRGLALVPFRHSKLTEVLMDYFVGEGRAVMIVNVNPYDTGFDENVHVMKFAALAREVCTVPATNAARAPPSPTKPKTNGVRASVNGQHRRTVTLSFGGAGRKASEAHLEVLEEDEELDDGEETSVEDDEPINPLVNALFDEIEELRMQLYDAHIRCALIEAETREEVMVEMEERMRSMEDMFTRRLMRVMEHNEEKMDAKLDMIQRSRMLSGGSRVPRSEGGYSDSVADSVDSDAIGQLRMSDTGEFEDGQSSVAGRDADYESNDSEAGVQSYSNSEARSRTPSPLAGKGRPAPKRQSTLKPRKTPPAKGKSQLEDDMDVDDTETDDAHTASPAEDEDDEIEEESEEEEEDDFIDDDAESGSEFDSEHDSSEEFSESEASEAAPAASKAKSRASGTKSKPSAKPLETAQTKRAAQASTRGRKSARSSGSRAVAELGKELNDLSLGGGDPDDSTVIIPNRKARAEAAGGTEYVPKGGEVETAKKKKRQLGKGRVITEDEIENMVAEGSQDGGRQLRRSTRGNR</sequence>
<keyword evidence="4 5" id="KW-0505">Motor protein</keyword>
<dbReference type="InterPro" id="IPR027640">
    <property type="entry name" value="Kinesin-like_fam"/>
</dbReference>
<feature type="compositionally biased region" description="Acidic residues" evidence="6">
    <location>
        <begin position="828"/>
        <end position="838"/>
    </location>
</feature>
<dbReference type="InterPro" id="IPR036961">
    <property type="entry name" value="Kinesin_motor_dom_sf"/>
</dbReference>
<feature type="region of interest" description="Disordered" evidence="6">
    <location>
        <begin position="577"/>
        <end position="596"/>
    </location>
</feature>
<dbReference type="GO" id="GO:0005634">
    <property type="term" value="C:nucleus"/>
    <property type="evidence" value="ECO:0007669"/>
    <property type="project" value="TreeGrafter"/>
</dbReference>
<dbReference type="SUPFAM" id="SSF52540">
    <property type="entry name" value="P-loop containing nucleoside triphosphate hydrolases"/>
    <property type="match status" value="1"/>
</dbReference>